<keyword evidence="1" id="KW-0175">Coiled coil</keyword>
<dbReference type="RefSeq" id="WP_163666741.1">
    <property type="nucleotide sequence ID" value="NZ_QZCE01000002.1"/>
</dbReference>
<sequence>MKYFRLNYISDNVRRFALVFPPSLADYHLVNAYHEEFRADLSVFSPNYWIDEFCYSRFKAHYDQLLVLLKVDCRSNELMPDDRHRFFVSAGVVGIAAKLSHLQRLLGYEEVTGGEESGVVDTQRIDLRLIAAMQTLGWQNIDWIAESFGAEGVQEMITSHLAQISGKDEVSEEQRQKDRAKVEQLKSQNTIIERNKQKAMADLMLRTGVAAVNVNRLKREADGKQSGQNGGD</sequence>
<reference evidence="2 3" key="1">
    <citation type="journal article" date="2020" name="Microb. Ecol.">
        <title>Ecogenomics of the Marine Benthic Filamentous Cyanobacterium Adonisia.</title>
        <authorList>
            <person name="Walter J.M."/>
            <person name="Coutinho F.H."/>
            <person name="Leomil L."/>
            <person name="Hargreaves P.I."/>
            <person name="Campeao M.E."/>
            <person name="Vieira V.V."/>
            <person name="Silva B.S."/>
            <person name="Fistarol G.O."/>
            <person name="Salomon P.S."/>
            <person name="Sawabe T."/>
            <person name="Mino S."/>
            <person name="Hosokawa M."/>
            <person name="Miyashita H."/>
            <person name="Maruyama F."/>
            <person name="van Verk M.C."/>
            <person name="Dutilh B.E."/>
            <person name="Thompson C.C."/>
            <person name="Thompson F.L."/>
        </authorList>
    </citation>
    <scope>NUCLEOTIDE SEQUENCE [LARGE SCALE GENOMIC DNA]</scope>
    <source>
        <strain evidence="2 3">CCMR0082</strain>
    </source>
</reference>
<proteinExistence type="predicted"/>
<evidence type="ECO:0000313" key="3">
    <source>
        <dbReference type="Proteomes" id="UP000473574"/>
    </source>
</evidence>
<feature type="coiled-coil region" evidence="1">
    <location>
        <begin position="175"/>
        <end position="202"/>
    </location>
</feature>
<protein>
    <submittedName>
        <fullName evidence="2">Uncharacterized protein</fullName>
    </submittedName>
</protein>
<organism evidence="2 3">
    <name type="scientific">Adonisia turfae CCMR0082</name>
    <dbReference type="NCBI Taxonomy" id="2304604"/>
    <lineage>
        <taxon>Bacteria</taxon>
        <taxon>Bacillati</taxon>
        <taxon>Cyanobacteriota</taxon>
        <taxon>Adonisia</taxon>
        <taxon>Adonisia turfae</taxon>
    </lineage>
</organism>
<dbReference type="Proteomes" id="UP000473574">
    <property type="component" value="Unassembled WGS sequence"/>
</dbReference>
<accession>A0A6M0SAS4</accession>
<gene>
    <name evidence="2" type="ORF">D0962_22850</name>
</gene>
<dbReference type="EMBL" id="QZCE01000002">
    <property type="protein sequence ID" value="NEZ65560.1"/>
    <property type="molecule type" value="Genomic_DNA"/>
</dbReference>
<evidence type="ECO:0000256" key="1">
    <source>
        <dbReference type="SAM" id="Coils"/>
    </source>
</evidence>
<evidence type="ECO:0000313" key="2">
    <source>
        <dbReference type="EMBL" id="NEZ65560.1"/>
    </source>
</evidence>
<name>A0A6M0SAS4_9CYAN</name>
<comment type="caution">
    <text evidence="2">The sequence shown here is derived from an EMBL/GenBank/DDBJ whole genome shotgun (WGS) entry which is preliminary data.</text>
</comment>
<dbReference type="AlphaFoldDB" id="A0A6M0SAS4"/>